<comment type="catalytic activity">
    <reaction evidence="11">
        <text>a quinone + hydrogen sulfide + glutathione + H(+) = S-sulfanylglutathione + a quinol</text>
        <dbReference type="Rhea" id="RHEA:55156"/>
        <dbReference type="ChEBI" id="CHEBI:15378"/>
        <dbReference type="ChEBI" id="CHEBI:24646"/>
        <dbReference type="ChEBI" id="CHEBI:29919"/>
        <dbReference type="ChEBI" id="CHEBI:57925"/>
        <dbReference type="ChEBI" id="CHEBI:58905"/>
        <dbReference type="ChEBI" id="CHEBI:132124"/>
        <dbReference type="EC" id="1.8.5.8"/>
    </reaction>
    <physiologicalReaction direction="left-to-right" evidence="11">
        <dbReference type="Rhea" id="RHEA:55157"/>
    </physiologicalReaction>
</comment>
<evidence type="ECO:0000256" key="16">
    <source>
        <dbReference type="ARBA" id="ARBA00082958"/>
    </source>
</evidence>
<evidence type="ECO:0000256" key="8">
    <source>
        <dbReference type="ARBA" id="ARBA00023128"/>
    </source>
</evidence>
<evidence type="ECO:0000313" key="18">
    <source>
        <dbReference type="EMBL" id="KAK7105467.1"/>
    </source>
</evidence>
<dbReference type="GO" id="GO:0070221">
    <property type="term" value="P:sulfide oxidation, using sulfide:quinone oxidoreductase"/>
    <property type="evidence" value="ECO:0007669"/>
    <property type="project" value="TreeGrafter"/>
</dbReference>
<keyword evidence="7" id="KW-0560">Oxidoreductase</keyword>
<evidence type="ECO:0000256" key="3">
    <source>
        <dbReference type="ARBA" id="ARBA00022630"/>
    </source>
</evidence>
<dbReference type="Pfam" id="PF07992">
    <property type="entry name" value="Pyr_redox_2"/>
    <property type="match status" value="1"/>
</dbReference>
<comment type="caution">
    <text evidence="18">The sequence shown here is derived from an EMBL/GenBank/DDBJ whole genome shotgun (WGS) entry which is preliminary data.</text>
</comment>
<keyword evidence="8" id="KW-0496">Mitochondrion</keyword>
<accession>A0AAN9GEK4</accession>
<dbReference type="InterPro" id="IPR036188">
    <property type="entry name" value="FAD/NAD-bd_sf"/>
</dbReference>
<comment type="cofactor">
    <cofactor evidence="1">
        <name>FAD</name>
        <dbReference type="ChEBI" id="CHEBI:57692"/>
    </cofactor>
</comment>
<keyword evidence="6" id="KW-0809">Transit peptide</keyword>
<dbReference type="SUPFAM" id="SSF51905">
    <property type="entry name" value="FAD/NAD(P)-binding domain"/>
    <property type="match status" value="1"/>
</dbReference>
<evidence type="ECO:0000256" key="10">
    <source>
        <dbReference type="ARBA" id="ARBA00052810"/>
    </source>
</evidence>
<dbReference type="GO" id="GO:0071949">
    <property type="term" value="F:FAD binding"/>
    <property type="evidence" value="ECO:0007669"/>
    <property type="project" value="TreeGrafter"/>
</dbReference>
<proteinExistence type="inferred from homology"/>
<gene>
    <name evidence="18" type="ORF">V1264_016839</name>
</gene>
<organism evidence="18 19">
    <name type="scientific">Littorina saxatilis</name>
    <dbReference type="NCBI Taxonomy" id="31220"/>
    <lineage>
        <taxon>Eukaryota</taxon>
        <taxon>Metazoa</taxon>
        <taxon>Spiralia</taxon>
        <taxon>Lophotrochozoa</taxon>
        <taxon>Mollusca</taxon>
        <taxon>Gastropoda</taxon>
        <taxon>Caenogastropoda</taxon>
        <taxon>Littorinimorpha</taxon>
        <taxon>Littorinoidea</taxon>
        <taxon>Littorinidae</taxon>
        <taxon>Littorina</taxon>
    </lineage>
</organism>
<evidence type="ECO:0000256" key="14">
    <source>
        <dbReference type="ARBA" id="ARBA00066447"/>
    </source>
</evidence>
<evidence type="ECO:0000256" key="2">
    <source>
        <dbReference type="ARBA" id="ARBA00004173"/>
    </source>
</evidence>
<evidence type="ECO:0000256" key="11">
    <source>
        <dbReference type="ARBA" id="ARBA00052986"/>
    </source>
</evidence>
<evidence type="ECO:0000256" key="13">
    <source>
        <dbReference type="ARBA" id="ARBA00060891"/>
    </source>
</evidence>
<dbReference type="Proteomes" id="UP001374579">
    <property type="component" value="Unassembled WGS sequence"/>
</dbReference>
<evidence type="ECO:0000256" key="7">
    <source>
        <dbReference type="ARBA" id="ARBA00023002"/>
    </source>
</evidence>
<reference evidence="18 19" key="1">
    <citation type="submission" date="2024-02" db="EMBL/GenBank/DDBJ databases">
        <title>Chromosome-scale genome assembly of the rough periwinkle Littorina saxatilis.</title>
        <authorList>
            <person name="De Jode A."/>
            <person name="Faria R."/>
            <person name="Formenti G."/>
            <person name="Sims Y."/>
            <person name="Smith T.P."/>
            <person name="Tracey A."/>
            <person name="Wood J.M.D."/>
            <person name="Zagrodzka Z.B."/>
            <person name="Johannesson K."/>
            <person name="Butlin R.K."/>
            <person name="Leder E.H."/>
        </authorList>
    </citation>
    <scope>NUCLEOTIDE SEQUENCE [LARGE SCALE GENOMIC DNA]</scope>
    <source>
        <strain evidence="18">Snail1</strain>
        <tissue evidence="18">Muscle</tissue>
    </source>
</reference>
<evidence type="ECO:0000256" key="5">
    <source>
        <dbReference type="ARBA" id="ARBA00022827"/>
    </source>
</evidence>
<evidence type="ECO:0000256" key="4">
    <source>
        <dbReference type="ARBA" id="ARBA00022719"/>
    </source>
</evidence>
<comment type="function">
    <text evidence="12">Catalyzes the oxidation of hydrogen sulfide with the help of a quinone, such as ubiquinone-10, giving rise to thiosulfate and ultimately to sulfane (molecular sulfur) atoms. Requires an additional electron acceptor; can use sulfite, sulfide or cyanide (in vitro). It is believed the in vivo electron acceptor is glutathione.</text>
</comment>
<dbReference type="FunFam" id="3.50.50.60:FF:000034">
    <property type="entry name" value="sulfide:quinone oxidoreductase, mitochondrial"/>
    <property type="match status" value="1"/>
</dbReference>
<evidence type="ECO:0000259" key="17">
    <source>
        <dbReference type="Pfam" id="PF07992"/>
    </source>
</evidence>
<keyword evidence="3" id="KW-0285">Flavoprotein</keyword>
<keyword evidence="4" id="KW-0874">Quinone</keyword>
<dbReference type="InterPro" id="IPR023753">
    <property type="entry name" value="FAD/NAD-binding_dom"/>
</dbReference>
<dbReference type="AlphaFoldDB" id="A0AAN9GEK4"/>
<evidence type="ECO:0000256" key="6">
    <source>
        <dbReference type="ARBA" id="ARBA00022946"/>
    </source>
</evidence>
<keyword evidence="19" id="KW-1185">Reference proteome</keyword>
<dbReference type="PANTHER" id="PTHR10632:SF2">
    <property type="entry name" value="SULFIDE:QUINONE OXIDOREDUCTASE, MITOCHONDRIAL"/>
    <property type="match status" value="1"/>
</dbReference>
<dbReference type="GO" id="GO:0106436">
    <property type="term" value="F:glutathione-dependent sulfide quinone oxidoreductase activity"/>
    <property type="evidence" value="ECO:0007669"/>
    <property type="project" value="UniProtKB-EC"/>
</dbReference>
<sequence length="458" mass="50204">MAAAVASRRCVGLCFSGSLGQLAGQGNVSQIVKRSLSRTHNVLSVYKMVVVGGGAGGCATAAHFCREMGKGHVAIIEPSETHAYQSMWTLVGAGLKTLGQSQRPMSSVLPSKCDWIKESAVKFDPENNSLTTSSGKQIQYDYLVVAAGLQLNYDQVKGLTEALQSDPQVCSNYHAQYVTKTFPALEAVQSGNAIFTFPNTPIKCAGAPQKIVYLGEEIFRNKGTRDKIDVIYNTSLNVLFAVEKYAATLRNIVQKRHIKVNYRHNLVEVKPDSREAVFQLLDSEKGETTTFSYSFLHATPPMSAPDVVRSSPLVNADGWVDVNKHTLQHTQFPNVFALGDCTNLPTSKTAAAAASQCGVLKHNLSAVIKGKQPTHSYDGYTSCPLVTGKNKCVLAEFDYDGHPMETFPVDQSKERWSMYQMKAHVMPQLYFHGLLKGIYEGPAMFRKVMHLGMGEKKH</sequence>
<dbReference type="GO" id="GO:0048038">
    <property type="term" value="F:quinone binding"/>
    <property type="evidence" value="ECO:0007669"/>
    <property type="project" value="UniProtKB-KW"/>
</dbReference>
<evidence type="ECO:0000256" key="15">
    <source>
        <dbReference type="ARBA" id="ARBA00070160"/>
    </source>
</evidence>
<dbReference type="GO" id="GO:0070224">
    <property type="term" value="F:sulfide:quinone oxidoreductase activity"/>
    <property type="evidence" value="ECO:0007669"/>
    <property type="project" value="TreeGrafter"/>
</dbReference>
<name>A0AAN9GEK4_9CAEN</name>
<dbReference type="GO" id="GO:0005739">
    <property type="term" value="C:mitochondrion"/>
    <property type="evidence" value="ECO:0007669"/>
    <property type="project" value="UniProtKB-SubCell"/>
</dbReference>
<dbReference type="EMBL" id="JBAMIC010000007">
    <property type="protein sequence ID" value="KAK7105467.1"/>
    <property type="molecule type" value="Genomic_DNA"/>
</dbReference>
<comment type="similarity">
    <text evidence="13">Belongs to the SQRD family.</text>
</comment>
<comment type="subcellular location">
    <subcellularLocation>
        <location evidence="2">Mitochondrion</location>
    </subcellularLocation>
</comment>
<feature type="domain" description="FAD/NAD(P)-binding" evidence="17">
    <location>
        <begin position="46"/>
        <end position="161"/>
    </location>
</feature>
<protein>
    <recommendedName>
        <fullName evidence="15">Sulfide:quinone oxidoreductase, mitochondrial</fullName>
        <ecNumber evidence="14">1.8.5.8</ecNumber>
    </recommendedName>
    <alternativeName>
        <fullName evidence="16">Sulfide quinone oxidoreductase</fullName>
    </alternativeName>
</protein>
<comment type="catalytic activity">
    <reaction evidence="9">
        <text>ubiquinone-10 + hydrogen sulfide + sulfite + 2 H(+) = ubiquinol-10 + thiosulfate</text>
        <dbReference type="Rhea" id="RHEA:38359"/>
        <dbReference type="ChEBI" id="CHEBI:15378"/>
        <dbReference type="ChEBI" id="CHEBI:17359"/>
        <dbReference type="ChEBI" id="CHEBI:29919"/>
        <dbReference type="ChEBI" id="CHEBI:33542"/>
        <dbReference type="ChEBI" id="CHEBI:46245"/>
        <dbReference type="ChEBI" id="CHEBI:64183"/>
    </reaction>
    <physiologicalReaction direction="left-to-right" evidence="9">
        <dbReference type="Rhea" id="RHEA:38360"/>
    </physiologicalReaction>
</comment>
<keyword evidence="5" id="KW-0274">FAD</keyword>
<evidence type="ECO:0000313" key="19">
    <source>
        <dbReference type="Proteomes" id="UP001374579"/>
    </source>
</evidence>
<comment type="catalytic activity">
    <reaction evidence="10">
        <text>ubiquinone-10 + hydrogen sulfide + glutathione + H(+) = S-sulfanylglutathione + ubiquinol-10</text>
        <dbReference type="Rhea" id="RHEA:62608"/>
        <dbReference type="ChEBI" id="CHEBI:15378"/>
        <dbReference type="ChEBI" id="CHEBI:29919"/>
        <dbReference type="ChEBI" id="CHEBI:46245"/>
        <dbReference type="ChEBI" id="CHEBI:57925"/>
        <dbReference type="ChEBI" id="CHEBI:58905"/>
        <dbReference type="ChEBI" id="CHEBI:64183"/>
    </reaction>
    <physiologicalReaction direction="left-to-right" evidence="10">
        <dbReference type="Rhea" id="RHEA:62609"/>
    </physiologicalReaction>
</comment>
<dbReference type="EC" id="1.8.5.8" evidence="14"/>
<dbReference type="PANTHER" id="PTHR10632">
    <property type="entry name" value="SULFIDE:QUINONE OXIDOREDUCTASE"/>
    <property type="match status" value="1"/>
</dbReference>
<evidence type="ECO:0000256" key="12">
    <source>
        <dbReference type="ARBA" id="ARBA00059167"/>
    </source>
</evidence>
<evidence type="ECO:0000256" key="1">
    <source>
        <dbReference type="ARBA" id="ARBA00001974"/>
    </source>
</evidence>
<dbReference type="Gene3D" id="3.50.50.60">
    <property type="entry name" value="FAD/NAD(P)-binding domain"/>
    <property type="match status" value="2"/>
</dbReference>
<evidence type="ECO:0000256" key="9">
    <source>
        <dbReference type="ARBA" id="ARBA00051038"/>
    </source>
</evidence>
<dbReference type="InterPro" id="IPR015904">
    <property type="entry name" value="Sulphide_quinone_reductase"/>
</dbReference>